<comment type="caution">
    <text evidence="3">The sequence shown here is derived from an EMBL/GenBank/DDBJ whole genome shotgun (WGS) entry which is preliminary data.</text>
</comment>
<sequence>MSYAIIRMQKFKQGDIKGLQFHHQRERESQTNPDIIPGAQELNYDLVNNQNIDYNKIIEEKIAERVARTVRRDAVIMCEFLITSDREFFEELTPDRERKFFETALDFVKQEYGEQNVIHATVHKDEMTPHMHCAIVPITEDGRLSAKEYFGKRQQLIALQDNFQKHMVENGFELKRGISSSRRHVEMGRMKAEGVLENTKVLESDKKSLESEIDTLKREIMEIYKEIHKVDEIEAVEKHAVLNLPVLNLLEQGTVRLRQQDVQDLKQWAKESIVQKQEIKHWKERTTQTIQEKDVRIQELESEIGIGKQENTRLAEEYKKVKETSKTWEQLYEIATENEKEIRGIVKQAGLYELLEQFQKRMKEFKQTVERYFQKRPQRTVHVLKEMVAKVYPRFSGWNPTVLEKKEKEIAVVDNTDHTLYFREGYSLEKVKEYCVDALVNKKRLQEGYYVDVSLHGEIFQQIWRQVQYQEQQFRKKVEEEFERDPEIVVNRLEQMVQKLDPSVTEIQYAFSVKKDNPSPLFQKGQNLIKGIGYRPEQYKEAYLERLVETPVKELPKVWKQQKQREKVQIQIKDKEQDRDLSL</sequence>
<dbReference type="Proteomes" id="UP000190641">
    <property type="component" value="Unassembled WGS sequence"/>
</dbReference>
<gene>
    <name evidence="3" type="ORF">BLX06_32315</name>
</gene>
<evidence type="ECO:0008006" key="5">
    <source>
        <dbReference type="Google" id="ProtNLM"/>
    </source>
</evidence>
<comment type="similarity">
    <text evidence="1">Belongs to the plasmid mobilization pre family.</text>
</comment>
<dbReference type="Gene3D" id="3.30.930.30">
    <property type="match status" value="1"/>
</dbReference>
<dbReference type="CDD" id="cd17242">
    <property type="entry name" value="MobM_relaxase"/>
    <property type="match status" value="1"/>
</dbReference>
<protein>
    <recommendedName>
        <fullName evidence="5">Plasmid recombination enzyme</fullName>
    </recommendedName>
</protein>
<dbReference type="EMBL" id="MUAU01000250">
    <property type="protein sequence ID" value="OOR71162.1"/>
    <property type="molecule type" value="Genomic_DNA"/>
</dbReference>
<organism evidence="3 4">
    <name type="scientific">Bacillus cereus</name>
    <dbReference type="NCBI Taxonomy" id="1396"/>
    <lineage>
        <taxon>Bacteria</taxon>
        <taxon>Bacillati</taxon>
        <taxon>Bacillota</taxon>
        <taxon>Bacilli</taxon>
        <taxon>Bacillales</taxon>
        <taxon>Bacillaceae</taxon>
        <taxon>Bacillus</taxon>
        <taxon>Bacillus cereus group</taxon>
    </lineage>
</organism>
<feature type="coiled-coil region" evidence="2">
    <location>
        <begin position="199"/>
        <end position="226"/>
    </location>
</feature>
<accession>A0A9X6GCQ9</accession>
<dbReference type="GO" id="GO:0006310">
    <property type="term" value="P:DNA recombination"/>
    <property type="evidence" value="ECO:0007669"/>
    <property type="project" value="InterPro"/>
</dbReference>
<evidence type="ECO:0000313" key="4">
    <source>
        <dbReference type="Proteomes" id="UP000190641"/>
    </source>
</evidence>
<feature type="coiled-coil region" evidence="2">
    <location>
        <begin position="283"/>
        <end position="317"/>
    </location>
</feature>
<name>A0A9X6GCQ9_BACCE</name>
<dbReference type="Pfam" id="PF01076">
    <property type="entry name" value="Mob_Pre"/>
    <property type="match status" value="1"/>
</dbReference>
<keyword evidence="2" id="KW-0175">Coiled coil</keyword>
<evidence type="ECO:0000313" key="3">
    <source>
        <dbReference type="EMBL" id="OOR71162.1"/>
    </source>
</evidence>
<evidence type="ECO:0000256" key="1">
    <source>
        <dbReference type="ARBA" id="ARBA00010657"/>
    </source>
</evidence>
<reference evidence="3 4" key="1">
    <citation type="submission" date="2017-01" db="EMBL/GenBank/DDBJ databases">
        <title>Bacillus cereus isolates.</title>
        <authorList>
            <person name="Beno S.M."/>
        </authorList>
    </citation>
    <scope>NUCLEOTIDE SEQUENCE [LARGE SCALE GENOMIC DNA]</scope>
    <source>
        <strain evidence="3 4">FSL K6-1030</strain>
    </source>
</reference>
<proteinExistence type="inferred from homology"/>
<dbReference type="AlphaFoldDB" id="A0A9X6GCQ9"/>
<dbReference type="GO" id="GO:0003677">
    <property type="term" value="F:DNA binding"/>
    <property type="evidence" value="ECO:0007669"/>
    <property type="project" value="InterPro"/>
</dbReference>
<evidence type="ECO:0000256" key="2">
    <source>
        <dbReference type="SAM" id="Coils"/>
    </source>
</evidence>
<dbReference type="RefSeq" id="WP_254849805.1">
    <property type="nucleotide sequence ID" value="NZ_MUAU01000250.1"/>
</dbReference>
<dbReference type="NCBIfam" id="NF041497">
    <property type="entry name" value="MobV"/>
    <property type="match status" value="1"/>
</dbReference>
<dbReference type="InterPro" id="IPR001668">
    <property type="entry name" value="Mob_Pre"/>
</dbReference>